<protein>
    <submittedName>
        <fullName evidence="1">DUF3800 domain-containing protein</fullName>
    </submittedName>
</protein>
<proteinExistence type="predicted"/>
<dbReference type="RefSeq" id="WP_135650721.1">
    <property type="nucleotide sequence ID" value="NZ_RQGF01000030.1"/>
</dbReference>
<organism evidence="1 2">
    <name type="scientific">Leptospira sarikeiensis</name>
    <dbReference type="NCBI Taxonomy" id="2484943"/>
    <lineage>
        <taxon>Bacteria</taxon>
        <taxon>Pseudomonadati</taxon>
        <taxon>Spirochaetota</taxon>
        <taxon>Spirochaetia</taxon>
        <taxon>Leptospirales</taxon>
        <taxon>Leptospiraceae</taxon>
        <taxon>Leptospira</taxon>
    </lineage>
</organism>
<dbReference type="OrthoDB" id="580935at2"/>
<evidence type="ECO:0000313" key="1">
    <source>
        <dbReference type="EMBL" id="TGL59506.1"/>
    </source>
</evidence>
<accession>A0A4R9K2Y6</accession>
<gene>
    <name evidence="1" type="ORF">EHQ64_15545</name>
</gene>
<keyword evidence="2" id="KW-1185">Reference proteome</keyword>
<dbReference type="InterPro" id="IPR024524">
    <property type="entry name" value="DUF3800"/>
</dbReference>
<sequence>MGISELLLYIKRKIRNDAPVNQVAFDEAGNTGQNLIDLSQPVFALASVHMTEYQIASIRKSAKLLPNEEFHFVRFARNRQGQERILNMLRNNNISRKTCAITVFHKQYMAIVKIVDMLVEELAYQNGFDIYRKGMNQAMSNLFHTVLPVFCGSELFEELIDSFVRAVRKRDAVVINRFYNVIKKMHRSCTDEDFKSELLMLLETSVIAKSVFKNARVTSIDPAIPAFVNLTSHWSELLNQPFDILHDRSKPIEHEQELLSYFMDADEQEILVGYDRRKAKFPLKATGIQFVDSKLCPAVQIADLLSSAIVFYLKGVLDSSLRSPFWYELEKFKKRLWSGLIVNPLWPSADVTPEQLGTEKSGVLIWLNM</sequence>
<name>A0A4R9K2Y6_9LEPT</name>
<comment type="caution">
    <text evidence="1">The sequence shown here is derived from an EMBL/GenBank/DDBJ whole genome shotgun (WGS) entry which is preliminary data.</text>
</comment>
<reference evidence="1" key="1">
    <citation type="journal article" date="2019" name="PLoS Negl. Trop. Dis.">
        <title>Revisiting the worldwide diversity of Leptospira species in the environment.</title>
        <authorList>
            <person name="Vincent A.T."/>
            <person name="Schiettekatte O."/>
            <person name="Bourhy P."/>
            <person name="Veyrier F.J."/>
            <person name="Picardeau M."/>
        </authorList>
    </citation>
    <scope>NUCLEOTIDE SEQUENCE [LARGE SCALE GENOMIC DNA]</scope>
    <source>
        <strain evidence="1">201702455</strain>
    </source>
</reference>
<dbReference type="AlphaFoldDB" id="A0A4R9K2Y6"/>
<dbReference type="Pfam" id="PF12686">
    <property type="entry name" value="DUF3800"/>
    <property type="match status" value="1"/>
</dbReference>
<dbReference type="EMBL" id="RQGF01000030">
    <property type="protein sequence ID" value="TGL59506.1"/>
    <property type="molecule type" value="Genomic_DNA"/>
</dbReference>
<dbReference type="Proteomes" id="UP000297762">
    <property type="component" value="Unassembled WGS sequence"/>
</dbReference>
<evidence type="ECO:0000313" key="2">
    <source>
        <dbReference type="Proteomes" id="UP000297762"/>
    </source>
</evidence>